<proteinExistence type="inferred from homology"/>
<name>A0A9D2H3C9_9FIRM</name>
<reference evidence="7" key="2">
    <citation type="submission" date="2021-04" db="EMBL/GenBank/DDBJ databases">
        <authorList>
            <person name="Gilroy R."/>
        </authorList>
    </citation>
    <scope>NUCLEOTIDE SEQUENCE</scope>
    <source>
        <strain evidence="7">CHK156-179</strain>
    </source>
</reference>
<evidence type="ECO:0000256" key="1">
    <source>
        <dbReference type="ARBA" id="ARBA00022603"/>
    </source>
</evidence>
<comment type="similarity">
    <text evidence="5">Belongs to the class I-like SAM-binding methyltransferase superfamily. RsmB/NOP family.</text>
</comment>
<comment type="caution">
    <text evidence="7">The sequence shown here is derived from an EMBL/GenBank/DDBJ whole genome shotgun (WGS) entry which is preliminary data.</text>
</comment>
<dbReference type="PANTHER" id="PTHR22807">
    <property type="entry name" value="NOP2 YEAST -RELATED NOL1/NOP2/FMU SUN DOMAIN-CONTAINING"/>
    <property type="match status" value="1"/>
</dbReference>
<accession>A0A9D2H3C9</accession>
<evidence type="ECO:0000313" key="8">
    <source>
        <dbReference type="Proteomes" id="UP000824221"/>
    </source>
</evidence>
<feature type="binding site" evidence="5">
    <location>
        <position position="40"/>
    </location>
    <ligand>
        <name>S-adenosyl-L-methionine</name>
        <dbReference type="ChEBI" id="CHEBI:59789"/>
    </ligand>
</feature>
<gene>
    <name evidence="7" type="ORF">H9797_07360</name>
</gene>
<feature type="domain" description="SAM-dependent MTase RsmB/NOP-type" evidence="6">
    <location>
        <begin position="1"/>
        <end position="170"/>
    </location>
</feature>
<organism evidence="7 8">
    <name type="scientific">Candidatus Gallimonas gallistercoris</name>
    <dbReference type="NCBI Taxonomy" id="2838602"/>
    <lineage>
        <taxon>Bacteria</taxon>
        <taxon>Bacillati</taxon>
        <taxon>Bacillota</taxon>
        <taxon>Clostridia</taxon>
        <taxon>Candidatus Gallimonas</taxon>
    </lineage>
</organism>
<keyword evidence="4 5" id="KW-0694">RNA-binding</keyword>
<dbReference type="PANTHER" id="PTHR22807:SF53">
    <property type="entry name" value="RIBOSOMAL RNA SMALL SUBUNIT METHYLTRANSFERASE B-RELATED"/>
    <property type="match status" value="1"/>
</dbReference>
<dbReference type="InterPro" id="IPR023267">
    <property type="entry name" value="RCMT"/>
</dbReference>
<keyword evidence="1 5" id="KW-0489">Methyltransferase</keyword>
<dbReference type="PROSITE" id="PS51686">
    <property type="entry name" value="SAM_MT_RSMB_NOP"/>
    <property type="match status" value="1"/>
</dbReference>
<dbReference type="Gene3D" id="3.40.50.150">
    <property type="entry name" value="Vaccinia Virus protein VP39"/>
    <property type="match status" value="1"/>
</dbReference>
<sequence length="171" mass="18675">LLSGKCARVTACELHEHRTALIQSYCARMGTANVRAETGDSCVFRPEWEGAFDGVLCDVPCSGLGTLAENPDLALHKEEGDLKGLNAAQRAILWNCSRYVKAGGHLYYSTCSLLQEENDHIVGAFLKAHPAFEVCAADCPLPHERTKYGLQFLPDTAFGAGFYVAKLRRKA</sequence>
<dbReference type="InterPro" id="IPR049560">
    <property type="entry name" value="MeTrfase_RsmB-F_NOP2_cat"/>
</dbReference>
<dbReference type="InterPro" id="IPR029063">
    <property type="entry name" value="SAM-dependent_MTases_sf"/>
</dbReference>
<keyword evidence="3 5" id="KW-0949">S-adenosyl-L-methionine</keyword>
<reference evidence="7" key="1">
    <citation type="journal article" date="2021" name="PeerJ">
        <title>Extensive microbial diversity within the chicken gut microbiome revealed by metagenomics and culture.</title>
        <authorList>
            <person name="Gilroy R."/>
            <person name="Ravi A."/>
            <person name="Getino M."/>
            <person name="Pursley I."/>
            <person name="Horton D.L."/>
            <person name="Alikhan N.F."/>
            <person name="Baker D."/>
            <person name="Gharbi K."/>
            <person name="Hall N."/>
            <person name="Watson M."/>
            <person name="Adriaenssens E.M."/>
            <person name="Foster-Nyarko E."/>
            <person name="Jarju S."/>
            <person name="Secka A."/>
            <person name="Antonio M."/>
            <person name="Oren A."/>
            <person name="Chaudhuri R.R."/>
            <person name="La Ragione R."/>
            <person name="Hildebrand F."/>
            <person name="Pallen M.J."/>
        </authorList>
    </citation>
    <scope>NUCLEOTIDE SEQUENCE</scope>
    <source>
        <strain evidence="7">CHK156-179</strain>
    </source>
</reference>
<dbReference type="GO" id="GO:0008173">
    <property type="term" value="F:RNA methyltransferase activity"/>
    <property type="evidence" value="ECO:0007669"/>
    <property type="project" value="InterPro"/>
</dbReference>
<evidence type="ECO:0000256" key="2">
    <source>
        <dbReference type="ARBA" id="ARBA00022679"/>
    </source>
</evidence>
<dbReference type="EMBL" id="DXAJ01000110">
    <property type="protein sequence ID" value="HJA03174.1"/>
    <property type="molecule type" value="Genomic_DNA"/>
</dbReference>
<feature type="binding site" evidence="5">
    <location>
        <position position="58"/>
    </location>
    <ligand>
        <name>S-adenosyl-L-methionine</name>
        <dbReference type="ChEBI" id="CHEBI:59789"/>
    </ligand>
</feature>
<keyword evidence="2 5" id="KW-0808">Transferase</keyword>
<dbReference type="Pfam" id="PF01189">
    <property type="entry name" value="Methyltr_RsmB-F"/>
    <property type="match status" value="1"/>
</dbReference>
<dbReference type="Proteomes" id="UP000824221">
    <property type="component" value="Unassembled WGS sequence"/>
</dbReference>
<dbReference type="GO" id="GO:0001510">
    <property type="term" value="P:RNA methylation"/>
    <property type="evidence" value="ECO:0007669"/>
    <property type="project" value="InterPro"/>
</dbReference>
<feature type="active site" description="Nucleophile" evidence="5">
    <location>
        <position position="111"/>
    </location>
</feature>
<dbReference type="CDD" id="cd02440">
    <property type="entry name" value="AdoMet_MTases"/>
    <property type="match status" value="1"/>
</dbReference>
<evidence type="ECO:0000256" key="3">
    <source>
        <dbReference type="ARBA" id="ARBA00022691"/>
    </source>
</evidence>
<comment type="caution">
    <text evidence="5">Lacks conserved residue(s) required for the propagation of feature annotation.</text>
</comment>
<evidence type="ECO:0000256" key="4">
    <source>
        <dbReference type="ARBA" id="ARBA00022884"/>
    </source>
</evidence>
<protein>
    <submittedName>
        <fullName evidence="7">16S rRNA (Cytosine(967)-C(5))-methyltransferase RsmB</fullName>
    </submittedName>
</protein>
<dbReference type="AlphaFoldDB" id="A0A9D2H3C9"/>
<dbReference type="InterPro" id="IPR001678">
    <property type="entry name" value="MeTrfase_RsmB-F_NOP2_dom"/>
</dbReference>
<evidence type="ECO:0000259" key="6">
    <source>
        <dbReference type="PROSITE" id="PS51686"/>
    </source>
</evidence>
<dbReference type="SUPFAM" id="SSF53335">
    <property type="entry name" value="S-adenosyl-L-methionine-dependent methyltransferases"/>
    <property type="match status" value="1"/>
</dbReference>
<evidence type="ECO:0000313" key="7">
    <source>
        <dbReference type="EMBL" id="HJA03174.1"/>
    </source>
</evidence>
<dbReference type="GO" id="GO:0003723">
    <property type="term" value="F:RNA binding"/>
    <property type="evidence" value="ECO:0007669"/>
    <property type="project" value="UniProtKB-UniRule"/>
</dbReference>
<evidence type="ECO:0000256" key="5">
    <source>
        <dbReference type="PROSITE-ProRule" id="PRU01023"/>
    </source>
</evidence>
<feature type="non-terminal residue" evidence="7">
    <location>
        <position position="1"/>
    </location>
</feature>
<dbReference type="PRINTS" id="PR02008">
    <property type="entry name" value="RCMTFAMILY"/>
</dbReference>
<feature type="binding site" evidence="5">
    <location>
        <position position="13"/>
    </location>
    <ligand>
        <name>S-adenosyl-L-methionine</name>
        <dbReference type="ChEBI" id="CHEBI:59789"/>
    </ligand>
</feature>